<evidence type="ECO:0000256" key="12">
    <source>
        <dbReference type="ARBA" id="ARBA00037975"/>
    </source>
</evidence>
<keyword evidence="7" id="KW-0479">Metal-binding</keyword>
<evidence type="ECO:0000256" key="8">
    <source>
        <dbReference type="ARBA" id="ARBA00022982"/>
    </source>
</evidence>
<feature type="domain" description="Cytochrome b561 bacterial/Ni-hydrogenase" evidence="14">
    <location>
        <begin position="4"/>
        <end position="174"/>
    </location>
</feature>
<keyword evidence="6 13" id="KW-0812">Transmembrane</keyword>
<keyword evidence="11 13" id="KW-0472">Membrane</keyword>
<dbReference type="Pfam" id="PF01292">
    <property type="entry name" value="Ni_hydr_CYTB"/>
    <property type="match status" value="1"/>
</dbReference>
<keyword evidence="5" id="KW-0349">Heme</keyword>
<dbReference type="AlphaFoldDB" id="A0A809RJK6"/>
<name>A0A809RJK6_9PROT</name>
<evidence type="ECO:0000256" key="9">
    <source>
        <dbReference type="ARBA" id="ARBA00022989"/>
    </source>
</evidence>
<dbReference type="RefSeq" id="WP_174237408.1">
    <property type="nucleotide sequence ID" value="NZ_AP021881.1"/>
</dbReference>
<dbReference type="KEGG" id="sniv:SFSGTM_17120"/>
<dbReference type="GO" id="GO:0022904">
    <property type="term" value="P:respiratory electron transport chain"/>
    <property type="evidence" value="ECO:0007669"/>
    <property type="project" value="InterPro"/>
</dbReference>
<dbReference type="InterPro" id="IPR011577">
    <property type="entry name" value="Cyt_b561_bac/Ni-Hgenase"/>
</dbReference>
<evidence type="ECO:0000256" key="10">
    <source>
        <dbReference type="ARBA" id="ARBA00023004"/>
    </source>
</evidence>
<feature type="transmembrane region" description="Helical" evidence="13">
    <location>
        <begin position="43"/>
        <end position="63"/>
    </location>
</feature>
<keyword evidence="16" id="KW-1185">Reference proteome</keyword>
<evidence type="ECO:0000256" key="11">
    <source>
        <dbReference type="ARBA" id="ARBA00023136"/>
    </source>
</evidence>
<evidence type="ECO:0000256" key="3">
    <source>
        <dbReference type="ARBA" id="ARBA00022448"/>
    </source>
</evidence>
<dbReference type="GO" id="GO:0005886">
    <property type="term" value="C:plasma membrane"/>
    <property type="evidence" value="ECO:0007669"/>
    <property type="project" value="UniProtKB-SubCell"/>
</dbReference>
<evidence type="ECO:0000259" key="14">
    <source>
        <dbReference type="Pfam" id="PF01292"/>
    </source>
</evidence>
<dbReference type="GO" id="GO:0009055">
    <property type="term" value="F:electron transfer activity"/>
    <property type="evidence" value="ECO:0007669"/>
    <property type="project" value="InterPro"/>
</dbReference>
<dbReference type="EMBL" id="AP021881">
    <property type="protein sequence ID" value="BBP01004.1"/>
    <property type="molecule type" value="Genomic_DNA"/>
</dbReference>
<evidence type="ECO:0000256" key="6">
    <source>
        <dbReference type="ARBA" id="ARBA00022692"/>
    </source>
</evidence>
<organism evidence="15 16">
    <name type="scientific">Sulfuriferula nivalis</name>
    <dbReference type="NCBI Taxonomy" id="2675298"/>
    <lineage>
        <taxon>Bacteria</taxon>
        <taxon>Pseudomonadati</taxon>
        <taxon>Pseudomonadota</taxon>
        <taxon>Betaproteobacteria</taxon>
        <taxon>Nitrosomonadales</taxon>
        <taxon>Sulfuricellaceae</taxon>
        <taxon>Sulfuriferula</taxon>
    </lineage>
</organism>
<dbReference type="Proteomes" id="UP000463939">
    <property type="component" value="Chromosome"/>
</dbReference>
<dbReference type="InterPro" id="IPR016174">
    <property type="entry name" value="Di-haem_cyt_TM"/>
</dbReference>
<accession>A0A809RJK6</accession>
<feature type="transmembrane region" description="Helical" evidence="13">
    <location>
        <begin position="89"/>
        <end position="121"/>
    </location>
</feature>
<feature type="transmembrane region" description="Helical" evidence="13">
    <location>
        <begin position="141"/>
        <end position="162"/>
    </location>
</feature>
<evidence type="ECO:0000256" key="1">
    <source>
        <dbReference type="ARBA" id="ARBA00001970"/>
    </source>
</evidence>
<keyword evidence="3" id="KW-0813">Transport</keyword>
<dbReference type="InterPro" id="IPR052168">
    <property type="entry name" value="Cytochrome_b561_oxidase"/>
</dbReference>
<dbReference type="GO" id="GO:0020037">
    <property type="term" value="F:heme binding"/>
    <property type="evidence" value="ECO:0007669"/>
    <property type="project" value="TreeGrafter"/>
</dbReference>
<evidence type="ECO:0000313" key="15">
    <source>
        <dbReference type="EMBL" id="BBP01004.1"/>
    </source>
</evidence>
<sequence length="180" mass="20317">MTIRYTYPAITLHWLMALLMIATFPLGLYMSDLPLSPHKLQLYSYHKWIGMVILMLLTLRVIWRVTHRPPALVAGLPRWQVMAAHTVHVALYGLMLAVPLTGWLMSSALGFQVVLFGVLPIPDLINTDKALGHTLKSVHELLNYGLLSLVVLHVGAALQHHFMLRDDTLRRMLPFLGAPK</sequence>
<keyword evidence="8" id="KW-0249">Electron transport</keyword>
<evidence type="ECO:0000256" key="2">
    <source>
        <dbReference type="ARBA" id="ARBA00004651"/>
    </source>
</evidence>
<evidence type="ECO:0000256" key="7">
    <source>
        <dbReference type="ARBA" id="ARBA00022723"/>
    </source>
</evidence>
<proteinExistence type="inferred from homology"/>
<keyword evidence="9 13" id="KW-1133">Transmembrane helix</keyword>
<reference evidence="16" key="1">
    <citation type="submission" date="2019-11" db="EMBL/GenBank/DDBJ databases">
        <title>Isolation and characterization of a novel species in the genus Sulfuriferula.</title>
        <authorList>
            <person name="Mochizuki J."/>
            <person name="Kojima H."/>
            <person name="Fukui M."/>
        </authorList>
    </citation>
    <scope>NUCLEOTIDE SEQUENCE [LARGE SCALE GENOMIC DNA]</scope>
    <source>
        <strain evidence="16">SGTM</strain>
    </source>
</reference>
<comment type="cofactor">
    <cofactor evidence="1">
        <name>heme b</name>
        <dbReference type="ChEBI" id="CHEBI:60344"/>
    </cofactor>
</comment>
<dbReference type="Gene3D" id="1.20.950.20">
    <property type="entry name" value="Transmembrane di-heme cytochromes, Chain C"/>
    <property type="match status" value="1"/>
</dbReference>
<dbReference type="SUPFAM" id="SSF81342">
    <property type="entry name" value="Transmembrane di-heme cytochromes"/>
    <property type="match status" value="1"/>
</dbReference>
<evidence type="ECO:0000256" key="13">
    <source>
        <dbReference type="SAM" id="Phobius"/>
    </source>
</evidence>
<comment type="subcellular location">
    <subcellularLocation>
        <location evidence="2">Cell membrane</location>
        <topology evidence="2">Multi-pass membrane protein</topology>
    </subcellularLocation>
</comment>
<keyword evidence="4" id="KW-1003">Cell membrane</keyword>
<evidence type="ECO:0000256" key="4">
    <source>
        <dbReference type="ARBA" id="ARBA00022475"/>
    </source>
</evidence>
<evidence type="ECO:0000256" key="5">
    <source>
        <dbReference type="ARBA" id="ARBA00022617"/>
    </source>
</evidence>
<gene>
    <name evidence="15" type="ORF">SFSGTM_17120</name>
</gene>
<feature type="transmembrane region" description="Helical" evidence="13">
    <location>
        <begin position="12"/>
        <end position="31"/>
    </location>
</feature>
<evidence type="ECO:0000313" key="16">
    <source>
        <dbReference type="Proteomes" id="UP000463939"/>
    </source>
</evidence>
<dbReference type="GO" id="GO:0046872">
    <property type="term" value="F:metal ion binding"/>
    <property type="evidence" value="ECO:0007669"/>
    <property type="project" value="UniProtKB-KW"/>
</dbReference>
<protein>
    <submittedName>
        <fullName evidence="15">Cytochrome b</fullName>
    </submittedName>
</protein>
<comment type="similarity">
    <text evidence="12">Belongs to the cytochrome b561 family.</text>
</comment>
<dbReference type="PANTHER" id="PTHR30529:SF1">
    <property type="entry name" value="CYTOCHROME B561 HOMOLOG 2"/>
    <property type="match status" value="1"/>
</dbReference>
<keyword evidence="10" id="KW-0408">Iron</keyword>
<dbReference type="PANTHER" id="PTHR30529">
    <property type="entry name" value="CYTOCHROME B561"/>
    <property type="match status" value="1"/>
</dbReference>